<sequence>DQPLDIKRKTGHKMKVSIIKAANRRFLLAAADEAPLQIMTGDLKMSRQLKVQSLMVCQALAVHRHSVGHHLRLAEVLP</sequence>
<feature type="non-terminal residue" evidence="1">
    <location>
        <position position="78"/>
    </location>
</feature>
<name>A0ABS8VH53_DATST</name>
<proteinExistence type="predicted"/>
<gene>
    <name evidence="1" type="ORF">HAX54_034817</name>
</gene>
<evidence type="ECO:0000313" key="2">
    <source>
        <dbReference type="Proteomes" id="UP000823775"/>
    </source>
</evidence>
<protein>
    <submittedName>
        <fullName evidence="1">Uncharacterized protein</fullName>
    </submittedName>
</protein>
<organism evidence="1 2">
    <name type="scientific">Datura stramonium</name>
    <name type="common">Jimsonweed</name>
    <name type="synonym">Common thornapple</name>
    <dbReference type="NCBI Taxonomy" id="4076"/>
    <lineage>
        <taxon>Eukaryota</taxon>
        <taxon>Viridiplantae</taxon>
        <taxon>Streptophyta</taxon>
        <taxon>Embryophyta</taxon>
        <taxon>Tracheophyta</taxon>
        <taxon>Spermatophyta</taxon>
        <taxon>Magnoliopsida</taxon>
        <taxon>eudicotyledons</taxon>
        <taxon>Gunneridae</taxon>
        <taxon>Pentapetalae</taxon>
        <taxon>asterids</taxon>
        <taxon>lamiids</taxon>
        <taxon>Solanales</taxon>
        <taxon>Solanaceae</taxon>
        <taxon>Solanoideae</taxon>
        <taxon>Datureae</taxon>
        <taxon>Datura</taxon>
    </lineage>
</organism>
<dbReference type="EMBL" id="JACEIK010004503">
    <property type="protein sequence ID" value="MCD9645691.1"/>
    <property type="molecule type" value="Genomic_DNA"/>
</dbReference>
<reference evidence="1 2" key="1">
    <citation type="journal article" date="2021" name="BMC Genomics">
        <title>Datura genome reveals duplications of psychoactive alkaloid biosynthetic genes and high mutation rate following tissue culture.</title>
        <authorList>
            <person name="Rajewski A."/>
            <person name="Carter-House D."/>
            <person name="Stajich J."/>
            <person name="Litt A."/>
        </authorList>
    </citation>
    <scope>NUCLEOTIDE SEQUENCE [LARGE SCALE GENOMIC DNA]</scope>
    <source>
        <strain evidence="1">AR-01</strain>
    </source>
</reference>
<comment type="caution">
    <text evidence="1">The sequence shown here is derived from an EMBL/GenBank/DDBJ whole genome shotgun (WGS) entry which is preliminary data.</text>
</comment>
<accession>A0ABS8VH53</accession>
<dbReference type="Proteomes" id="UP000823775">
    <property type="component" value="Unassembled WGS sequence"/>
</dbReference>
<evidence type="ECO:0000313" key="1">
    <source>
        <dbReference type="EMBL" id="MCD9645691.1"/>
    </source>
</evidence>
<feature type="non-terminal residue" evidence="1">
    <location>
        <position position="1"/>
    </location>
</feature>
<keyword evidence="2" id="KW-1185">Reference proteome</keyword>